<comment type="caution">
    <text evidence="2">The sequence shown here is derived from an EMBL/GenBank/DDBJ whole genome shotgun (WGS) entry which is preliminary data.</text>
</comment>
<sequence length="367" mass="40314">MTTALTDDGYPMHRWFFEDAAGRYDLDLGDSYLDCGSVDDLPYPAGLSLDYGSNRGSVPLRELVAGRYGRDAADVGVTHGAQEALYLLHRVLLRPGDHVVAFTPGWPQAWEVPTELGCRVDRVGTTPDGDPDIARAVRLIGPRTRAVVLNSPCNPTGRRVPERDVASLVTALRAHGSHLILDEEYVADLARDSLLGRYERAVSVSGVSKVYGFPGLRTGWMCGPADLVAAAMERKHSTTLANSVLTDALAAEVLRRHDHYLDRYLRLTSGGIEVLRDWVARHPDVFRLLKPQGTPFAWLVMTVAGTSLAFCREVLRARVLLMPAEVFGTERGLRITFAREESVLREGLRRIDAVLAAHGHSAGRADR</sequence>
<keyword evidence="2" id="KW-0808">Transferase</keyword>
<dbReference type="GO" id="GO:0008483">
    <property type="term" value="F:transaminase activity"/>
    <property type="evidence" value="ECO:0007669"/>
    <property type="project" value="UniProtKB-KW"/>
</dbReference>
<dbReference type="EMBL" id="JANFNG010000006">
    <property type="protein sequence ID" value="MCQ4081117.1"/>
    <property type="molecule type" value="Genomic_DNA"/>
</dbReference>
<accession>A0ABT1PTX5</accession>
<dbReference type="InterPro" id="IPR004839">
    <property type="entry name" value="Aminotransferase_I/II_large"/>
</dbReference>
<dbReference type="PANTHER" id="PTHR43510">
    <property type="entry name" value="AMINOTRANSFERASE FUNCTION, HYPOTHETICAL (EUROFUNG)"/>
    <property type="match status" value="1"/>
</dbReference>
<evidence type="ECO:0000313" key="3">
    <source>
        <dbReference type="Proteomes" id="UP001057702"/>
    </source>
</evidence>
<dbReference type="Gene3D" id="3.40.640.10">
    <property type="entry name" value="Type I PLP-dependent aspartate aminotransferase-like (Major domain)"/>
    <property type="match status" value="1"/>
</dbReference>
<evidence type="ECO:0000259" key="1">
    <source>
        <dbReference type="Pfam" id="PF00155"/>
    </source>
</evidence>
<feature type="domain" description="Aminotransferase class I/classII large" evidence="1">
    <location>
        <begin position="50"/>
        <end position="351"/>
    </location>
</feature>
<dbReference type="InterPro" id="IPR015421">
    <property type="entry name" value="PyrdxlP-dep_Trfase_major"/>
</dbReference>
<dbReference type="PANTHER" id="PTHR43510:SF1">
    <property type="entry name" value="AMINOTRANSFERASE FUNCTION, HYPOTHETICAL (EUROFUNG)"/>
    <property type="match status" value="1"/>
</dbReference>
<dbReference type="CDD" id="cd00609">
    <property type="entry name" value="AAT_like"/>
    <property type="match status" value="1"/>
</dbReference>
<keyword evidence="2" id="KW-0032">Aminotransferase</keyword>
<dbReference type="Pfam" id="PF00155">
    <property type="entry name" value="Aminotran_1_2"/>
    <property type="match status" value="1"/>
</dbReference>
<dbReference type="InterPro" id="IPR015424">
    <property type="entry name" value="PyrdxlP-dep_Trfase"/>
</dbReference>
<organism evidence="2 3">
    <name type="scientific">Streptomyces humicola</name>
    <dbReference type="NCBI Taxonomy" id="2953240"/>
    <lineage>
        <taxon>Bacteria</taxon>
        <taxon>Bacillati</taxon>
        <taxon>Actinomycetota</taxon>
        <taxon>Actinomycetes</taxon>
        <taxon>Kitasatosporales</taxon>
        <taxon>Streptomycetaceae</taxon>
        <taxon>Streptomyces</taxon>
    </lineage>
</organism>
<evidence type="ECO:0000313" key="2">
    <source>
        <dbReference type="EMBL" id="MCQ4081117.1"/>
    </source>
</evidence>
<keyword evidence="3" id="KW-1185">Reference proteome</keyword>
<dbReference type="Gene3D" id="3.90.1150.10">
    <property type="entry name" value="Aspartate Aminotransferase, domain 1"/>
    <property type="match status" value="1"/>
</dbReference>
<name>A0ABT1PTX5_9ACTN</name>
<gene>
    <name evidence="2" type="ORF">NGB36_11010</name>
</gene>
<dbReference type="SUPFAM" id="SSF53383">
    <property type="entry name" value="PLP-dependent transferases"/>
    <property type="match status" value="1"/>
</dbReference>
<reference evidence="2" key="1">
    <citation type="submission" date="2022-06" db="EMBL/GenBank/DDBJ databases">
        <title>Draft genome sequence of Streptomyces sp. RB6PN25 isolated from peat swamp forest in Thailand.</title>
        <authorList>
            <person name="Duangmal K."/>
            <person name="Klaysubun C."/>
        </authorList>
    </citation>
    <scope>NUCLEOTIDE SEQUENCE</scope>
    <source>
        <strain evidence="2">RB6PN25</strain>
    </source>
</reference>
<dbReference type="InterPro" id="IPR015422">
    <property type="entry name" value="PyrdxlP-dep_Trfase_small"/>
</dbReference>
<dbReference type="RefSeq" id="WP_255920023.1">
    <property type="nucleotide sequence ID" value="NZ_JANFNG010000006.1"/>
</dbReference>
<protein>
    <submittedName>
        <fullName evidence="2">Pyridoxal phosphate-dependent aminotransferase</fullName>
    </submittedName>
</protein>
<dbReference type="Proteomes" id="UP001057702">
    <property type="component" value="Unassembled WGS sequence"/>
</dbReference>
<proteinExistence type="predicted"/>